<dbReference type="GeneID" id="30991713"/>
<dbReference type="GO" id="GO:0007034">
    <property type="term" value="P:vacuolar transport"/>
    <property type="evidence" value="ECO:0007669"/>
    <property type="project" value="UniProtKB-ARBA"/>
</dbReference>
<dbReference type="OMA" id="YGSVHRQ"/>
<feature type="domain" description="VHS" evidence="2">
    <location>
        <begin position="15"/>
        <end position="139"/>
    </location>
</feature>
<organism evidence="3 4">
    <name type="scientific">Cyberlindnera jadinii (strain ATCC 18201 / CBS 1600 / BCRC 20928 / JCM 3617 / NBRC 0987 / NRRL Y-1542)</name>
    <name type="common">Torula yeast</name>
    <name type="synonym">Candida utilis</name>
    <dbReference type="NCBI Taxonomy" id="983966"/>
    <lineage>
        <taxon>Eukaryota</taxon>
        <taxon>Fungi</taxon>
        <taxon>Dikarya</taxon>
        <taxon>Ascomycota</taxon>
        <taxon>Saccharomycotina</taxon>
        <taxon>Saccharomycetes</taxon>
        <taxon>Phaffomycetales</taxon>
        <taxon>Phaffomycetaceae</taxon>
        <taxon>Cyberlindnera</taxon>
    </lineage>
</organism>
<evidence type="ECO:0000259" key="2">
    <source>
        <dbReference type="PROSITE" id="PS50179"/>
    </source>
</evidence>
<name>A0A1E4S861_CYBJN</name>
<evidence type="ECO:0000256" key="1">
    <source>
        <dbReference type="SAM" id="MobiDB-lite"/>
    </source>
</evidence>
<reference evidence="3 4" key="1">
    <citation type="journal article" date="2016" name="Proc. Natl. Acad. Sci. U.S.A.">
        <title>Comparative genomics of biotechnologically important yeasts.</title>
        <authorList>
            <person name="Riley R."/>
            <person name="Haridas S."/>
            <person name="Wolfe K.H."/>
            <person name="Lopes M.R."/>
            <person name="Hittinger C.T."/>
            <person name="Goeker M."/>
            <person name="Salamov A.A."/>
            <person name="Wisecaver J.H."/>
            <person name="Long T.M."/>
            <person name="Calvey C.H."/>
            <person name="Aerts A.L."/>
            <person name="Barry K.W."/>
            <person name="Choi C."/>
            <person name="Clum A."/>
            <person name="Coughlan A.Y."/>
            <person name="Deshpande S."/>
            <person name="Douglass A.P."/>
            <person name="Hanson S.J."/>
            <person name="Klenk H.-P."/>
            <person name="LaButti K.M."/>
            <person name="Lapidus A."/>
            <person name="Lindquist E.A."/>
            <person name="Lipzen A.M."/>
            <person name="Meier-Kolthoff J.P."/>
            <person name="Ohm R.A."/>
            <person name="Otillar R.P."/>
            <person name="Pangilinan J.L."/>
            <person name="Peng Y."/>
            <person name="Rokas A."/>
            <person name="Rosa C.A."/>
            <person name="Scheuner C."/>
            <person name="Sibirny A.A."/>
            <person name="Slot J.C."/>
            <person name="Stielow J.B."/>
            <person name="Sun H."/>
            <person name="Kurtzman C.P."/>
            <person name="Blackwell M."/>
            <person name="Grigoriev I.V."/>
            <person name="Jeffries T.W."/>
        </authorList>
    </citation>
    <scope>NUCLEOTIDE SEQUENCE [LARGE SCALE GENOMIC DNA]</scope>
    <source>
        <strain evidence="4">ATCC 18201 / CBS 1600 / BCRC 20928 / JCM 3617 / NBRC 0987 / NRRL Y-1542</strain>
    </source>
</reference>
<proteinExistence type="predicted"/>
<dbReference type="OrthoDB" id="10068368at2759"/>
<feature type="compositionally biased region" description="Acidic residues" evidence="1">
    <location>
        <begin position="308"/>
        <end position="328"/>
    </location>
</feature>
<keyword evidence="4" id="KW-1185">Reference proteome</keyword>
<dbReference type="GO" id="GO:0051666">
    <property type="term" value="P:actin cortical patch localization"/>
    <property type="evidence" value="ECO:0007669"/>
    <property type="project" value="TreeGrafter"/>
</dbReference>
<dbReference type="EMBL" id="KV453926">
    <property type="protein sequence ID" value="ODV75668.1"/>
    <property type="molecule type" value="Genomic_DNA"/>
</dbReference>
<accession>A0A1E4S861</accession>
<feature type="region of interest" description="Disordered" evidence="1">
    <location>
        <begin position="140"/>
        <end position="210"/>
    </location>
</feature>
<dbReference type="InterPro" id="IPR002014">
    <property type="entry name" value="VHS_dom"/>
</dbReference>
<dbReference type="Proteomes" id="UP000094389">
    <property type="component" value="Unassembled WGS sequence"/>
</dbReference>
<dbReference type="InterPro" id="IPR044103">
    <property type="entry name" value="GAT_LSB5"/>
</dbReference>
<dbReference type="CDD" id="cd14232">
    <property type="entry name" value="GAT_LSB5"/>
    <property type="match status" value="1"/>
</dbReference>
<feature type="region of interest" description="Disordered" evidence="1">
    <location>
        <begin position="302"/>
        <end position="372"/>
    </location>
</feature>
<dbReference type="InterPro" id="IPR045007">
    <property type="entry name" value="LSB5"/>
</dbReference>
<dbReference type="SUPFAM" id="SSF48464">
    <property type="entry name" value="ENTH/VHS domain"/>
    <property type="match status" value="1"/>
</dbReference>
<dbReference type="STRING" id="983966.A0A1E4S861"/>
<dbReference type="GO" id="GO:0043130">
    <property type="term" value="F:ubiquitin binding"/>
    <property type="evidence" value="ECO:0007669"/>
    <property type="project" value="InterPro"/>
</dbReference>
<protein>
    <recommendedName>
        <fullName evidence="2">VHS domain-containing protein</fullName>
    </recommendedName>
</protein>
<dbReference type="Gene3D" id="1.20.58.160">
    <property type="match status" value="1"/>
</dbReference>
<dbReference type="SUPFAM" id="SSF89009">
    <property type="entry name" value="GAT-like domain"/>
    <property type="match status" value="1"/>
</dbReference>
<dbReference type="GO" id="GO:0030479">
    <property type="term" value="C:actin cortical patch"/>
    <property type="evidence" value="ECO:0007669"/>
    <property type="project" value="TreeGrafter"/>
</dbReference>
<dbReference type="GO" id="GO:0006897">
    <property type="term" value="P:endocytosis"/>
    <property type="evidence" value="ECO:0007669"/>
    <property type="project" value="InterPro"/>
</dbReference>
<dbReference type="RefSeq" id="XP_020072707.1">
    <property type="nucleotide sequence ID" value="XM_020217317.1"/>
</dbReference>
<feature type="compositionally biased region" description="Low complexity" evidence="1">
    <location>
        <begin position="172"/>
        <end position="199"/>
    </location>
</feature>
<dbReference type="PANTHER" id="PTHR47789">
    <property type="entry name" value="LAS SEVENTEEN-BINDING PROTEIN 5"/>
    <property type="match status" value="1"/>
</dbReference>
<evidence type="ECO:0000313" key="3">
    <source>
        <dbReference type="EMBL" id="ODV75668.1"/>
    </source>
</evidence>
<dbReference type="GO" id="GO:0007015">
    <property type="term" value="P:actin filament organization"/>
    <property type="evidence" value="ECO:0007669"/>
    <property type="project" value="InterPro"/>
</dbReference>
<dbReference type="PROSITE" id="PS50179">
    <property type="entry name" value="VHS"/>
    <property type="match status" value="1"/>
</dbReference>
<dbReference type="InterPro" id="IPR038425">
    <property type="entry name" value="GAT_sf"/>
</dbReference>
<feature type="compositionally biased region" description="Basic and acidic residues" evidence="1">
    <location>
        <begin position="363"/>
        <end position="372"/>
    </location>
</feature>
<dbReference type="Gene3D" id="1.25.40.90">
    <property type="match status" value="1"/>
</dbReference>
<evidence type="ECO:0000313" key="4">
    <source>
        <dbReference type="Proteomes" id="UP000094389"/>
    </source>
</evidence>
<dbReference type="InterPro" id="IPR008942">
    <property type="entry name" value="ENTH_VHS"/>
</dbReference>
<sequence length="372" mass="42339">MGVFTDHPHTAITERINSIIRDEELDPEIEIPELLGLITLQYSGPTEAARAMRKKLKYGNSMEQGRSLELLNLVVVNGGPKLAELYNDRKLLELLRFMANDPTVNMQLRKGIIGYAIVWNEEFQGKREYAGVVNLKSQLPKARRVRKKRRDDFMDDEALSDDNDSYNDERSTASSSSSSNRHHQQQQQHQRQQVTRTTSPNDKYRIPKINLTKEGPKIKALIAEASKCSTDLNNALQSINRSRGQLSSDDPRCCQLFDKTRIVRRRILRYLQLVESEEFLGSLIHSNEELVAALQKYSEYASVPGQDSTDDYESVSDDDDDDDDDDDVRSETISVSESLASRMIEQHARSKISAGNDPFSDINRVDETAGWR</sequence>
<dbReference type="AlphaFoldDB" id="A0A1E4S861"/>
<dbReference type="Pfam" id="PF00790">
    <property type="entry name" value="VHS"/>
    <property type="match status" value="1"/>
</dbReference>
<dbReference type="CDD" id="cd16980">
    <property type="entry name" value="VHS_Lsb5"/>
    <property type="match status" value="1"/>
</dbReference>
<gene>
    <name evidence="3" type="ORF">CYBJADRAFT_188755</name>
</gene>
<dbReference type="GO" id="GO:0035091">
    <property type="term" value="F:phosphatidylinositol binding"/>
    <property type="evidence" value="ECO:0007669"/>
    <property type="project" value="InterPro"/>
</dbReference>
<feature type="compositionally biased region" description="Acidic residues" evidence="1">
    <location>
        <begin position="153"/>
        <end position="166"/>
    </location>
</feature>
<dbReference type="PANTHER" id="PTHR47789:SF1">
    <property type="entry name" value="LAS SEVENTEEN-BINDING PROTEIN 5"/>
    <property type="match status" value="1"/>
</dbReference>